<sequence length="67" mass="7445">MSNASYCKTIKLSTCAYVGIDMALRVAIAQSKERLKYMPLGDDNAAGRNYEVQQLNNLLLAQKEFTA</sequence>
<name>A0ABT0WX33_9BURK</name>
<organism evidence="1 2">
    <name type="scientific">Janthinobacterium kumbetense</name>
    <dbReference type="NCBI Taxonomy" id="2950280"/>
    <lineage>
        <taxon>Bacteria</taxon>
        <taxon>Pseudomonadati</taxon>
        <taxon>Pseudomonadota</taxon>
        <taxon>Betaproteobacteria</taxon>
        <taxon>Burkholderiales</taxon>
        <taxon>Oxalobacteraceae</taxon>
        <taxon>Janthinobacterium</taxon>
    </lineage>
</organism>
<gene>
    <name evidence="1" type="ORF">NCG91_19580</name>
</gene>
<reference evidence="1 2" key="1">
    <citation type="submission" date="2022-06" db="EMBL/GenBank/DDBJ databases">
        <title>Janthinobacterium kumbetensis sp. nov., isolated from spring water in Turkey.</title>
        <authorList>
            <person name="Inan Bektas K."/>
            <person name="Belduz A.A."/>
            <person name="Canakci S."/>
            <person name="Nalcaoglu A."/>
            <person name="Ceylan E."/>
            <person name="Kati H."/>
        </authorList>
    </citation>
    <scope>NUCLEOTIDE SEQUENCE [LARGE SCALE GENOMIC DNA]</scope>
    <source>
        <strain evidence="1 2">GK</strain>
    </source>
</reference>
<keyword evidence="2" id="KW-1185">Reference proteome</keyword>
<dbReference type="RefSeq" id="WP_251350876.1">
    <property type="nucleotide sequence ID" value="NZ_JAMQGR010000007.1"/>
</dbReference>
<dbReference type="Proteomes" id="UP001202243">
    <property type="component" value="Unassembled WGS sequence"/>
</dbReference>
<evidence type="ECO:0000313" key="2">
    <source>
        <dbReference type="Proteomes" id="UP001202243"/>
    </source>
</evidence>
<comment type="caution">
    <text evidence="1">The sequence shown here is derived from an EMBL/GenBank/DDBJ whole genome shotgun (WGS) entry which is preliminary data.</text>
</comment>
<dbReference type="EMBL" id="JAMQGR010000007">
    <property type="protein sequence ID" value="MCM2567813.1"/>
    <property type="molecule type" value="Genomic_DNA"/>
</dbReference>
<protein>
    <submittedName>
        <fullName evidence="1">Uncharacterized protein</fullName>
    </submittedName>
</protein>
<evidence type="ECO:0000313" key="1">
    <source>
        <dbReference type="EMBL" id="MCM2567813.1"/>
    </source>
</evidence>
<accession>A0ABT0WX33</accession>
<proteinExistence type="predicted"/>